<gene>
    <name evidence="5" type="ORF">GW587_04890</name>
</gene>
<feature type="domain" description="Phospholipid/glycerol acyltransferase" evidence="4">
    <location>
        <begin position="41"/>
        <end position="154"/>
    </location>
</feature>
<reference evidence="5 6" key="1">
    <citation type="submission" date="2020-01" db="EMBL/GenBank/DDBJ databases">
        <authorList>
            <person name="Lee S.D."/>
        </authorList>
    </citation>
    <scope>NUCLEOTIDE SEQUENCE [LARGE SCALE GENOMIC DNA]</scope>
    <source>
        <strain evidence="5 6">SAP-35</strain>
    </source>
</reference>
<dbReference type="Proteomes" id="UP000666369">
    <property type="component" value="Unassembled WGS sequence"/>
</dbReference>
<keyword evidence="6" id="KW-1185">Reference proteome</keyword>
<dbReference type="Pfam" id="PF01553">
    <property type="entry name" value="Acyltransferase"/>
    <property type="match status" value="1"/>
</dbReference>
<organism evidence="5 6">
    <name type="scientific">Duganella aceris</name>
    <dbReference type="NCBI Taxonomy" id="2703883"/>
    <lineage>
        <taxon>Bacteria</taxon>
        <taxon>Pseudomonadati</taxon>
        <taxon>Pseudomonadota</taxon>
        <taxon>Betaproteobacteria</taxon>
        <taxon>Burkholderiales</taxon>
        <taxon>Oxalobacteraceae</taxon>
        <taxon>Telluria group</taxon>
        <taxon>Duganella</taxon>
    </lineage>
</organism>
<evidence type="ECO:0000313" key="5">
    <source>
        <dbReference type="EMBL" id="NGZ83596.1"/>
    </source>
</evidence>
<dbReference type="RefSeq" id="WP_166099339.1">
    <property type="nucleotide sequence ID" value="NZ_JAADJT010000002.1"/>
</dbReference>
<protein>
    <submittedName>
        <fullName evidence="5">Glycerol acyltransferase</fullName>
    </submittedName>
</protein>
<proteinExistence type="predicted"/>
<reference evidence="6" key="2">
    <citation type="submission" date="2023-07" db="EMBL/GenBank/DDBJ databases">
        <title>Duganella aceri sp. nov., isolated from tree sap.</title>
        <authorList>
            <person name="Kim I.S."/>
        </authorList>
    </citation>
    <scope>NUCLEOTIDE SEQUENCE [LARGE SCALE GENOMIC DNA]</scope>
    <source>
        <strain evidence="6">SAP-35</strain>
    </source>
</reference>
<evidence type="ECO:0000259" key="4">
    <source>
        <dbReference type="SMART" id="SM00563"/>
    </source>
</evidence>
<evidence type="ECO:0000256" key="3">
    <source>
        <dbReference type="ARBA" id="ARBA00023315"/>
    </source>
</evidence>
<dbReference type="PANTHER" id="PTHR10434">
    <property type="entry name" value="1-ACYL-SN-GLYCEROL-3-PHOSPHATE ACYLTRANSFERASE"/>
    <property type="match status" value="1"/>
</dbReference>
<name>A0ABX0FGA2_9BURK</name>
<keyword evidence="3 5" id="KW-0012">Acyltransferase</keyword>
<dbReference type="GO" id="GO:0016746">
    <property type="term" value="F:acyltransferase activity"/>
    <property type="evidence" value="ECO:0007669"/>
    <property type="project" value="UniProtKB-KW"/>
</dbReference>
<dbReference type="SUPFAM" id="SSF69593">
    <property type="entry name" value="Glycerol-3-phosphate (1)-acyltransferase"/>
    <property type="match status" value="1"/>
</dbReference>
<evidence type="ECO:0000256" key="1">
    <source>
        <dbReference type="ARBA" id="ARBA00005189"/>
    </source>
</evidence>
<comment type="pathway">
    <text evidence="1">Lipid metabolism.</text>
</comment>
<comment type="caution">
    <text evidence="5">The sequence shown here is derived from an EMBL/GenBank/DDBJ whole genome shotgun (WGS) entry which is preliminary data.</text>
</comment>
<dbReference type="InterPro" id="IPR002123">
    <property type="entry name" value="Plipid/glycerol_acylTrfase"/>
</dbReference>
<accession>A0ABX0FGA2</accession>
<sequence>MSGFVVKPADLPGWGQRLSLRILKLFGWRMLYRPLPGPRGIAVIYPHTSNWDFMVGLFGKWALNLPFRWLAKDSLFKLPVLGKWFRALGGEPVERGTPSGTIKLQARRMNAADWYWVGITPEATRGYRPNWKSGFYHLALEAKVPLVLVYIDYPNKTLGLVDHVFLTGDQEADMAAIRAGFEGHRGLYPENQAPIVLQERRSESRD</sequence>
<evidence type="ECO:0000256" key="2">
    <source>
        <dbReference type="ARBA" id="ARBA00022679"/>
    </source>
</evidence>
<dbReference type="SMART" id="SM00563">
    <property type="entry name" value="PlsC"/>
    <property type="match status" value="1"/>
</dbReference>
<keyword evidence="2" id="KW-0808">Transferase</keyword>
<dbReference type="PANTHER" id="PTHR10434:SF9">
    <property type="entry name" value="PHOSPHOLIPID_GLYCEROL ACYLTRANSFERASE DOMAIN-CONTAINING PROTEIN"/>
    <property type="match status" value="1"/>
</dbReference>
<dbReference type="EMBL" id="JAADJT010000002">
    <property type="protein sequence ID" value="NGZ83596.1"/>
    <property type="molecule type" value="Genomic_DNA"/>
</dbReference>
<evidence type="ECO:0000313" key="6">
    <source>
        <dbReference type="Proteomes" id="UP000666369"/>
    </source>
</evidence>